<dbReference type="PROSITE" id="PS51257">
    <property type="entry name" value="PROKAR_LIPOPROTEIN"/>
    <property type="match status" value="1"/>
</dbReference>
<reference evidence="2 3" key="1">
    <citation type="submission" date="2024-01" db="EMBL/GenBank/DDBJ databases">
        <title>A draft genome for the cacao thread blight pathogen Marasmiellus scandens.</title>
        <authorList>
            <person name="Baruah I.K."/>
            <person name="Leung J."/>
            <person name="Bukari Y."/>
            <person name="Amoako-Attah I."/>
            <person name="Meinhardt L.W."/>
            <person name="Bailey B.A."/>
            <person name="Cohen S.P."/>
        </authorList>
    </citation>
    <scope>NUCLEOTIDE SEQUENCE [LARGE SCALE GENOMIC DNA]</scope>
    <source>
        <strain evidence="2 3">GH-19</strain>
    </source>
</reference>
<feature type="signal peptide" evidence="1">
    <location>
        <begin position="1"/>
        <end position="21"/>
    </location>
</feature>
<accession>A0ABR1JHR5</accession>
<sequence>MFFNKLTLIAVVTASVGSAVAQGTSFTGVACHFDRDHLPDDFTPAAGCNPPANPPFFPIALPSTLIKGADSCCSTFTITFNGKTVLGTYAYKSSALANTTNLVLDKDLFAQFADPDTVECISPVNYRL</sequence>
<protein>
    <submittedName>
        <fullName evidence="2">Uncharacterized protein</fullName>
    </submittedName>
</protein>
<feature type="chain" id="PRO_5046662444" evidence="1">
    <location>
        <begin position="22"/>
        <end position="128"/>
    </location>
</feature>
<dbReference type="Proteomes" id="UP001498398">
    <property type="component" value="Unassembled WGS sequence"/>
</dbReference>
<evidence type="ECO:0000313" key="2">
    <source>
        <dbReference type="EMBL" id="KAK7457913.1"/>
    </source>
</evidence>
<name>A0ABR1JHR5_9AGAR</name>
<organism evidence="2 3">
    <name type="scientific">Marasmiellus scandens</name>
    <dbReference type="NCBI Taxonomy" id="2682957"/>
    <lineage>
        <taxon>Eukaryota</taxon>
        <taxon>Fungi</taxon>
        <taxon>Dikarya</taxon>
        <taxon>Basidiomycota</taxon>
        <taxon>Agaricomycotina</taxon>
        <taxon>Agaricomycetes</taxon>
        <taxon>Agaricomycetidae</taxon>
        <taxon>Agaricales</taxon>
        <taxon>Marasmiineae</taxon>
        <taxon>Omphalotaceae</taxon>
        <taxon>Marasmiellus</taxon>
    </lineage>
</organism>
<dbReference type="EMBL" id="JBANRG010000019">
    <property type="protein sequence ID" value="KAK7457913.1"/>
    <property type="molecule type" value="Genomic_DNA"/>
</dbReference>
<proteinExistence type="predicted"/>
<evidence type="ECO:0000313" key="3">
    <source>
        <dbReference type="Proteomes" id="UP001498398"/>
    </source>
</evidence>
<dbReference type="InterPro" id="IPR036908">
    <property type="entry name" value="RlpA-like_sf"/>
</dbReference>
<evidence type="ECO:0000256" key="1">
    <source>
        <dbReference type="SAM" id="SignalP"/>
    </source>
</evidence>
<comment type="caution">
    <text evidence="2">The sequence shown here is derived from an EMBL/GenBank/DDBJ whole genome shotgun (WGS) entry which is preliminary data.</text>
</comment>
<gene>
    <name evidence="2" type="ORF">VKT23_010260</name>
</gene>
<keyword evidence="3" id="KW-1185">Reference proteome</keyword>
<dbReference type="SUPFAM" id="SSF50685">
    <property type="entry name" value="Barwin-like endoglucanases"/>
    <property type="match status" value="1"/>
</dbReference>
<keyword evidence="1" id="KW-0732">Signal</keyword>